<dbReference type="InterPro" id="IPR043719">
    <property type="entry name" value="DUF5660"/>
</dbReference>
<keyword evidence="1" id="KW-0175">Coiled coil</keyword>
<name>A0A2M7LLR1_9BACT</name>
<proteinExistence type="predicted"/>
<dbReference type="AlphaFoldDB" id="A0A2M7LLR1"/>
<gene>
    <name evidence="4" type="ORF">COZ40_00225</name>
</gene>
<feature type="compositionally biased region" description="Polar residues" evidence="2">
    <location>
        <begin position="190"/>
        <end position="207"/>
    </location>
</feature>
<feature type="region of interest" description="Disordered" evidence="2">
    <location>
        <begin position="177"/>
        <end position="207"/>
    </location>
</feature>
<feature type="coiled-coil region" evidence="1">
    <location>
        <begin position="55"/>
        <end position="117"/>
    </location>
</feature>
<organism evidence="4 5">
    <name type="scientific">Candidatus Roizmanbacteria bacterium CG_4_10_14_3_um_filter_39_13</name>
    <dbReference type="NCBI Taxonomy" id="1974831"/>
    <lineage>
        <taxon>Bacteria</taxon>
        <taxon>Candidatus Roizmaniibacteriota</taxon>
    </lineage>
</organism>
<evidence type="ECO:0000313" key="4">
    <source>
        <dbReference type="EMBL" id="PIX69015.1"/>
    </source>
</evidence>
<reference evidence="5" key="1">
    <citation type="submission" date="2017-09" db="EMBL/GenBank/DDBJ databases">
        <title>Depth-based differentiation of microbial function through sediment-hosted aquifers and enrichment of novel symbionts in the deep terrestrial subsurface.</title>
        <authorList>
            <person name="Probst A.J."/>
            <person name="Ladd B."/>
            <person name="Jarett J.K."/>
            <person name="Geller-Mcgrath D.E."/>
            <person name="Sieber C.M.K."/>
            <person name="Emerson J.B."/>
            <person name="Anantharaman K."/>
            <person name="Thomas B.C."/>
            <person name="Malmstrom R."/>
            <person name="Stieglmeier M."/>
            <person name="Klingl A."/>
            <person name="Woyke T."/>
            <person name="Ryan C.M."/>
            <person name="Banfield J.F."/>
        </authorList>
    </citation>
    <scope>NUCLEOTIDE SEQUENCE [LARGE SCALE GENOMIC DNA]</scope>
</reference>
<comment type="caution">
    <text evidence="4">The sequence shown here is derived from an EMBL/GenBank/DDBJ whole genome shotgun (WGS) entry which is preliminary data.</text>
</comment>
<accession>A0A2M7LLR1</accession>
<evidence type="ECO:0000259" key="3">
    <source>
        <dbReference type="Pfam" id="PF18904"/>
    </source>
</evidence>
<dbReference type="Proteomes" id="UP000228500">
    <property type="component" value="Unassembled WGS sequence"/>
</dbReference>
<protein>
    <recommendedName>
        <fullName evidence="3">DUF5660 domain-containing protein</fullName>
    </recommendedName>
</protein>
<feature type="domain" description="DUF5660" evidence="3">
    <location>
        <begin position="96"/>
        <end position="206"/>
    </location>
</feature>
<evidence type="ECO:0000256" key="1">
    <source>
        <dbReference type="SAM" id="Coils"/>
    </source>
</evidence>
<dbReference type="Pfam" id="PF18904">
    <property type="entry name" value="DUF5660"/>
    <property type="match status" value="1"/>
</dbReference>
<sequence length="207" mass="23484">MTAHKTAKKTISHSNPIEVIKDVSSSIGANTVDSLRNLGSGMLDQLLGINNASESETAEKEVQQMEAQKEAKKVVKKEANLFNYQSHHENVIVRDQIDQIKKLIEQIRQEVQYIKKTDASLMDEVRDIEKFTLETLSEKPGIYHVKFLEIVLRILQSVRMKVGESRTWMSALMSKKKKRGSLFASRSKKQGTAYSMSQELSNSRSVQ</sequence>
<evidence type="ECO:0000313" key="5">
    <source>
        <dbReference type="Proteomes" id="UP000228500"/>
    </source>
</evidence>
<dbReference type="EMBL" id="PFJH01000010">
    <property type="protein sequence ID" value="PIX69015.1"/>
    <property type="molecule type" value="Genomic_DNA"/>
</dbReference>
<evidence type="ECO:0000256" key="2">
    <source>
        <dbReference type="SAM" id="MobiDB-lite"/>
    </source>
</evidence>